<reference evidence="1 2" key="1">
    <citation type="submission" date="2019-05" db="EMBL/GenBank/DDBJ databases">
        <authorList>
            <person name="Qu J.-H."/>
        </authorList>
    </citation>
    <scope>NUCLEOTIDE SEQUENCE [LARGE SCALE GENOMIC DNA]</scope>
    <source>
        <strain evidence="1 2">NS28</strain>
    </source>
</reference>
<evidence type="ECO:0000313" key="2">
    <source>
        <dbReference type="Proteomes" id="UP000323994"/>
    </source>
</evidence>
<dbReference type="Proteomes" id="UP000323994">
    <property type="component" value="Unassembled WGS sequence"/>
</dbReference>
<dbReference type="RefSeq" id="WP_139014615.1">
    <property type="nucleotide sequence ID" value="NZ_VBSN01000073.1"/>
</dbReference>
<sequence length="212" mass="23636">MKRRDSLKALTLSSLGITALNPQVALAEQRELDTQMPPETPLKIPNGRTKDEAIRDAKLLKEKFLTPSEMATIKVLVDIIIPADDKSGSATQAGVPDFIEFIVKDMPQYQTPLRGGLKWLDLESNKRFKKIFTLCTKAQQIQIVDDIAYPEKAKPMHSQGVAFFNMMRNLTASGFYTTRIGIDDLGYVGNTPNVWEGVPADVLKQYGLSYDS</sequence>
<comment type="caution">
    <text evidence="1">The sequence shown here is derived from an EMBL/GenBank/DDBJ whole genome shotgun (WGS) entry which is preliminary data.</text>
</comment>
<dbReference type="Pfam" id="PF13618">
    <property type="entry name" value="Gluconate_2-dh3"/>
    <property type="match status" value="1"/>
</dbReference>
<dbReference type="EMBL" id="VBSN01000073">
    <property type="protein sequence ID" value="KAA6431483.1"/>
    <property type="molecule type" value="Genomic_DNA"/>
</dbReference>
<protein>
    <submittedName>
        <fullName evidence="1">Gluconate 2-dehydrogenase subunit 3 family protein</fullName>
    </submittedName>
</protein>
<dbReference type="AlphaFoldDB" id="A0A5M8Q8F6"/>
<keyword evidence="2" id="KW-1185">Reference proteome</keyword>
<name>A0A5M8Q8F6_9BACT</name>
<dbReference type="OrthoDB" id="129242at2"/>
<gene>
    <name evidence="1" type="ORF">FEM33_24530</name>
</gene>
<evidence type="ECO:0000313" key="1">
    <source>
        <dbReference type="EMBL" id="KAA6431483.1"/>
    </source>
</evidence>
<organism evidence="1 2">
    <name type="scientific">Dyadobacter flavalbus</name>
    <dbReference type="NCBI Taxonomy" id="2579942"/>
    <lineage>
        <taxon>Bacteria</taxon>
        <taxon>Pseudomonadati</taxon>
        <taxon>Bacteroidota</taxon>
        <taxon>Cytophagia</taxon>
        <taxon>Cytophagales</taxon>
        <taxon>Spirosomataceae</taxon>
        <taxon>Dyadobacter</taxon>
    </lineage>
</organism>
<proteinExistence type="predicted"/>
<accession>A0A5M8Q8F6</accession>
<dbReference type="InterPro" id="IPR027056">
    <property type="entry name" value="Gluconate_2DH_su3"/>
</dbReference>